<dbReference type="CDD" id="cd04950">
    <property type="entry name" value="GT4_TuaH-like"/>
    <property type="match status" value="1"/>
</dbReference>
<sequence>MSWAGPFQQPIGKSPKPQEASQAAVVFDPLIPTLLCLSHLRWSFVYQRPQHLMSRFARSYNVLFFEEPVPCDEAEPWLEVRPDEQGVQVLVPRLPVGREAEADASSEALRALLDDYLARLGVEDLLLWYYTPMSLAFSRHLNASTVVYDCMDELSGFRGAPPQLLQRERELLERADLVFTGGYSLWEAKRTLHDNVHPFPSSVDIEHFATARGFQNNPPDQAGIGRPRLGFYGVIDERFDIALLEQAASLRPDWQFVMIGPVVKIDAAALPRRPNIHFLGGKTYDELPGYLAGWNVALMPFALNESTRFISPTKTPEYLAGGCPVVSTPVADVIRGYGESGVVLIADTAEAFVAACEKALELAADREEFLKNADRTLGDMSWDQTQTRMQEMIECLA</sequence>
<dbReference type="Proteomes" id="UP001054897">
    <property type="component" value="Chromosome"/>
</dbReference>
<organism evidence="1 2">
    <name type="scientific">Ectopseudomonas hydrolytica</name>
    <dbReference type="NCBI Taxonomy" id="2493633"/>
    <lineage>
        <taxon>Bacteria</taxon>
        <taxon>Pseudomonadati</taxon>
        <taxon>Pseudomonadota</taxon>
        <taxon>Gammaproteobacteria</taxon>
        <taxon>Pseudomonadales</taxon>
        <taxon>Pseudomonadaceae</taxon>
        <taxon>Ectopseudomonas</taxon>
    </lineage>
</organism>
<dbReference type="RefSeq" id="WP_129482639.1">
    <property type="nucleotide sequence ID" value="NZ_CP099397.1"/>
</dbReference>
<dbReference type="Pfam" id="PF13692">
    <property type="entry name" value="Glyco_trans_1_4"/>
    <property type="match status" value="1"/>
</dbReference>
<dbReference type="SUPFAM" id="SSF53756">
    <property type="entry name" value="UDP-Glycosyltransferase/glycogen phosphorylase"/>
    <property type="match status" value="1"/>
</dbReference>
<gene>
    <name evidence="1" type="ORF">L1F06_011090</name>
</gene>
<proteinExistence type="predicted"/>
<protein>
    <submittedName>
        <fullName evidence="1">Glycosyltransferase family 1 protein</fullName>
    </submittedName>
</protein>
<dbReference type="PANTHER" id="PTHR12526:SF630">
    <property type="entry name" value="GLYCOSYLTRANSFERASE"/>
    <property type="match status" value="1"/>
</dbReference>
<dbReference type="EMBL" id="CP099397">
    <property type="protein sequence ID" value="USR41932.1"/>
    <property type="molecule type" value="Genomic_DNA"/>
</dbReference>
<dbReference type="GeneID" id="300081523"/>
<keyword evidence="2" id="KW-1185">Reference proteome</keyword>
<evidence type="ECO:0000313" key="2">
    <source>
        <dbReference type="Proteomes" id="UP001054897"/>
    </source>
</evidence>
<accession>A0ABY5ADE1</accession>
<dbReference type="Gene3D" id="3.40.50.2000">
    <property type="entry name" value="Glycogen Phosphorylase B"/>
    <property type="match status" value="1"/>
</dbReference>
<name>A0ABY5ADE1_9GAMM</name>
<reference evidence="1" key="1">
    <citation type="submission" date="2022-06" db="EMBL/GenBank/DDBJ databases">
        <title>Complete genome of Pseudomonas hydrolytica DSWY01T.</title>
        <authorList>
            <person name="Jung J."/>
            <person name="Jeon C.O."/>
        </authorList>
    </citation>
    <scope>NUCLEOTIDE SEQUENCE</scope>
    <source>
        <strain evidence="1">DSWY01</strain>
    </source>
</reference>
<dbReference type="PANTHER" id="PTHR12526">
    <property type="entry name" value="GLYCOSYLTRANSFERASE"/>
    <property type="match status" value="1"/>
</dbReference>
<evidence type="ECO:0000313" key="1">
    <source>
        <dbReference type="EMBL" id="USR41932.1"/>
    </source>
</evidence>